<evidence type="ECO:0000256" key="4">
    <source>
        <dbReference type="SAM" id="MobiDB-lite"/>
    </source>
</evidence>
<dbReference type="PROSITE" id="PS01031">
    <property type="entry name" value="SHSP"/>
    <property type="match status" value="1"/>
</dbReference>
<accession>A0A8J6HUF6</accession>
<organism evidence="6 7">
    <name type="scientific">Tenebrio molitor</name>
    <name type="common">Yellow mealworm beetle</name>
    <dbReference type="NCBI Taxonomy" id="7067"/>
    <lineage>
        <taxon>Eukaryota</taxon>
        <taxon>Metazoa</taxon>
        <taxon>Ecdysozoa</taxon>
        <taxon>Arthropoda</taxon>
        <taxon>Hexapoda</taxon>
        <taxon>Insecta</taxon>
        <taxon>Pterygota</taxon>
        <taxon>Neoptera</taxon>
        <taxon>Endopterygota</taxon>
        <taxon>Coleoptera</taxon>
        <taxon>Polyphaga</taxon>
        <taxon>Cucujiformia</taxon>
        <taxon>Tenebrionidae</taxon>
        <taxon>Tenebrio</taxon>
    </lineage>
</organism>
<evidence type="ECO:0000256" key="2">
    <source>
        <dbReference type="PROSITE-ProRule" id="PRU00285"/>
    </source>
</evidence>
<dbReference type="CDD" id="cd06526">
    <property type="entry name" value="metazoan_ACD"/>
    <property type="match status" value="1"/>
</dbReference>
<evidence type="ECO:0000259" key="5">
    <source>
        <dbReference type="PROSITE" id="PS01031"/>
    </source>
</evidence>
<dbReference type="InterPro" id="IPR001436">
    <property type="entry name" value="Alpha-crystallin/sHSP_animal"/>
</dbReference>
<gene>
    <name evidence="6" type="ORF">GEV33_002295</name>
</gene>
<dbReference type="GO" id="GO:0042026">
    <property type="term" value="P:protein refolding"/>
    <property type="evidence" value="ECO:0007669"/>
    <property type="project" value="TreeGrafter"/>
</dbReference>
<keyword evidence="1" id="KW-0346">Stress response</keyword>
<protein>
    <recommendedName>
        <fullName evidence="5">SHSP domain-containing protein</fullName>
    </recommendedName>
</protein>
<dbReference type="InterPro" id="IPR002068">
    <property type="entry name" value="A-crystallin/Hsp20_dom"/>
</dbReference>
<comment type="similarity">
    <text evidence="2 3">Belongs to the small heat shock protein (HSP20) family.</text>
</comment>
<dbReference type="GO" id="GO:0051082">
    <property type="term" value="F:unfolded protein binding"/>
    <property type="evidence" value="ECO:0007669"/>
    <property type="project" value="TreeGrafter"/>
</dbReference>
<dbReference type="Gene3D" id="2.60.40.790">
    <property type="match status" value="1"/>
</dbReference>
<reference evidence="6" key="2">
    <citation type="submission" date="2021-08" db="EMBL/GenBank/DDBJ databases">
        <authorList>
            <person name="Eriksson T."/>
        </authorList>
    </citation>
    <scope>NUCLEOTIDE SEQUENCE</scope>
    <source>
        <strain evidence="6">Stoneville</strain>
        <tissue evidence="6">Whole head</tissue>
    </source>
</reference>
<name>A0A8J6HUF6_TENMO</name>
<comment type="caution">
    <text evidence="6">The sequence shown here is derived from an EMBL/GenBank/DDBJ whole genome shotgun (WGS) entry which is preliminary data.</text>
</comment>
<dbReference type="EMBL" id="JABDTM020011735">
    <property type="protein sequence ID" value="KAH0820497.1"/>
    <property type="molecule type" value="Genomic_DNA"/>
</dbReference>
<dbReference type="InterPro" id="IPR008978">
    <property type="entry name" value="HSP20-like_chaperone"/>
</dbReference>
<feature type="domain" description="SHSP" evidence="5">
    <location>
        <begin position="8"/>
        <end position="119"/>
    </location>
</feature>
<feature type="compositionally biased region" description="Basic and acidic residues" evidence="4">
    <location>
        <begin position="119"/>
        <end position="130"/>
    </location>
</feature>
<dbReference type="PANTHER" id="PTHR45640">
    <property type="entry name" value="HEAT SHOCK PROTEIN HSP-12.2-RELATED"/>
    <property type="match status" value="1"/>
</dbReference>
<reference evidence="6" key="1">
    <citation type="journal article" date="2020" name="J Insects Food Feed">
        <title>The yellow mealworm (Tenebrio molitor) genome: a resource for the emerging insects as food and feed industry.</title>
        <authorList>
            <person name="Eriksson T."/>
            <person name="Andere A."/>
            <person name="Kelstrup H."/>
            <person name="Emery V."/>
            <person name="Picard C."/>
        </authorList>
    </citation>
    <scope>NUCLEOTIDE SEQUENCE</scope>
    <source>
        <strain evidence="6">Stoneville</strain>
        <tissue evidence="6">Whole head</tissue>
    </source>
</reference>
<evidence type="ECO:0000313" key="6">
    <source>
        <dbReference type="EMBL" id="KAH0820497.1"/>
    </source>
</evidence>
<dbReference type="GO" id="GO:0005634">
    <property type="term" value="C:nucleus"/>
    <property type="evidence" value="ECO:0007669"/>
    <property type="project" value="TreeGrafter"/>
</dbReference>
<proteinExistence type="inferred from homology"/>
<feature type="region of interest" description="Disordered" evidence="4">
    <location>
        <begin position="102"/>
        <end position="130"/>
    </location>
</feature>
<dbReference type="GO" id="GO:0005737">
    <property type="term" value="C:cytoplasm"/>
    <property type="evidence" value="ECO:0007669"/>
    <property type="project" value="TreeGrafter"/>
</dbReference>
<evidence type="ECO:0000256" key="3">
    <source>
        <dbReference type="RuleBase" id="RU003616"/>
    </source>
</evidence>
<sequence length="130" mass="14672">MPLIDDFFRHTFLNRDFLVAPLATEDAFEISLNVQHFEPEEITVKVTEDNVVIVEAKHEEKKDETRSVLRHFVKKCVIPSGYDGSNVKSQLYSDGILTVSAPRIKSGDNKGRSIPVTRVKSEKASLKSKL</sequence>
<dbReference type="Proteomes" id="UP000719412">
    <property type="component" value="Unassembled WGS sequence"/>
</dbReference>
<dbReference type="PANTHER" id="PTHR45640:SF13">
    <property type="entry name" value="HEAT SHOCK PROTEIN 22-RELATED"/>
    <property type="match status" value="1"/>
</dbReference>
<evidence type="ECO:0000256" key="1">
    <source>
        <dbReference type="ARBA" id="ARBA00023016"/>
    </source>
</evidence>
<dbReference type="AlphaFoldDB" id="A0A8J6HUF6"/>
<dbReference type="Pfam" id="PF00011">
    <property type="entry name" value="HSP20"/>
    <property type="match status" value="1"/>
</dbReference>
<dbReference type="PRINTS" id="PR00299">
    <property type="entry name" value="ACRYSTALLIN"/>
</dbReference>
<dbReference type="GO" id="GO:0009408">
    <property type="term" value="P:response to heat"/>
    <property type="evidence" value="ECO:0007669"/>
    <property type="project" value="TreeGrafter"/>
</dbReference>
<evidence type="ECO:0000313" key="7">
    <source>
        <dbReference type="Proteomes" id="UP000719412"/>
    </source>
</evidence>
<dbReference type="SUPFAM" id="SSF49764">
    <property type="entry name" value="HSP20-like chaperones"/>
    <property type="match status" value="1"/>
</dbReference>
<keyword evidence="7" id="KW-1185">Reference proteome</keyword>